<proteinExistence type="predicted"/>
<feature type="non-terminal residue" evidence="1">
    <location>
        <position position="1"/>
    </location>
</feature>
<dbReference type="EMBL" id="LOPV01000306">
    <property type="protein sequence ID" value="KTG24435.1"/>
    <property type="molecule type" value="Genomic_DNA"/>
</dbReference>
<dbReference type="AlphaFoldDB" id="A0A0W1SG10"/>
<sequence length="74" mass="8614">THTSWWDKSEMTNERFGEELAPKYLSALEHGDWARADELEYVIRDYAVADTEATIALYEALLGRSYTPQYPQSR</sequence>
<dbReference type="Proteomes" id="UP000053157">
    <property type="component" value="Unassembled WGS sequence"/>
</dbReference>
<reference evidence="1 2" key="1">
    <citation type="submission" date="2015-12" db="EMBL/GenBank/DDBJ databases">
        <title>Haloferax profundi sp. nov. isolated from the Discovery deep brine-seawater interface in the Red Sea.</title>
        <authorList>
            <person name="Zhang G."/>
            <person name="Stingl U."/>
            <person name="Rashid M."/>
        </authorList>
    </citation>
    <scope>NUCLEOTIDE SEQUENCE [LARGE SCALE GENOMIC DNA]</scope>
    <source>
        <strain evidence="1 2">SB29</strain>
    </source>
</reference>
<comment type="caution">
    <text evidence="1">The sequence shown here is derived from an EMBL/GenBank/DDBJ whole genome shotgun (WGS) entry which is preliminary data.</text>
</comment>
<evidence type="ECO:0000313" key="2">
    <source>
        <dbReference type="Proteomes" id="UP000053157"/>
    </source>
</evidence>
<protein>
    <submittedName>
        <fullName evidence="1">Uncharacterized protein</fullName>
    </submittedName>
</protein>
<keyword evidence="2" id="KW-1185">Reference proteome</keyword>
<organism evidence="1 2">
    <name type="scientific">Haloferax profundi</name>
    <dbReference type="NCBI Taxonomy" id="1544718"/>
    <lineage>
        <taxon>Archaea</taxon>
        <taxon>Methanobacteriati</taxon>
        <taxon>Methanobacteriota</taxon>
        <taxon>Stenosarchaea group</taxon>
        <taxon>Halobacteria</taxon>
        <taxon>Halobacteriales</taxon>
        <taxon>Haloferacaceae</taxon>
        <taxon>Haloferax</taxon>
    </lineage>
</organism>
<accession>A0A0W1SG10</accession>
<gene>
    <name evidence="1" type="ORF">AUR66_16605</name>
</gene>
<name>A0A0W1SG10_9EURY</name>
<evidence type="ECO:0000313" key="1">
    <source>
        <dbReference type="EMBL" id="KTG24435.1"/>
    </source>
</evidence>